<reference evidence="1" key="1">
    <citation type="journal article" date="2023" name="Mol. Biol. Evol.">
        <title>Third-Generation Sequencing Reveals the Adaptive Role of the Epigenome in Three Deep-Sea Polychaetes.</title>
        <authorList>
            <person name="Perez M."/>
            <person name="Aroh O."/>
            <person name="Sun Y."/>
            <person name="Lan Y."/>
            <person name="Juniper S.K."/>
            <person name="Young C.R."/>
            <person name="Angers B."/>
            <person name="Qian P.Y."/>
        </authorList>
    </citation>
    <scope>NUCLEOTIDE SEQUENCE</scope>
    <source>
        <tissue evidence="1">Vestimentum</tissue>
    </source>
</reference>
<comment type="caution">
    <text evidence="1">The sequence shown here is derived from an EMBL/GenBank/DDBJ whole genome shotgun (WGS) entry which is preliminary data.</text>
</comment>
<name>A0AAD9KLN0_RIDPI</name>
<organism evidence="1 2">
    <name type="scientific">Ridgeia piscesae</name>
    <name type="common">Tubeworm</name>
    <dbReference type="NCBI Taxonomy" id="27915"/>
    <lineage>
        <taxon>Eukaryota</taxon>
        <taxon>Metazoa</taxon>
        <taxon>Spiralia</taxon>
        <taxon>Lophotrochozoa</taxon>
        <taxon>Annelida</taxon>
        <taxon>Polychaeta</taxon>
        <taxon>Sedentaria</taxon>
        <taxon>Canalipalpata</taxon>
        <taxon>Sabellida</taxon>
        <taxon>Siboglinidae</taxon>
        <taxon>Ridgeia</taxon>
    </lineage>
</organism>
<protein>
    <submittedName>
        <fullName evidence="1">Uncharacterized protein</fullName>
    </submittedName>
</protein>
<accession>A0AAD9KLN0</accession>
<gene>
    <name evidence="1" type="ORF">NP493_873g01020</name>
</gene>
<dbReference type="Proteomes" id="UP001209878">
    <property type="component" value="Unassembled WGS sequence"/>
</dbReference>
<evidence type="ECO:0000313" key="2">
    <source>
        <dbReference type="Proteomes" id="UP001209878"/>
    </source>
</evidence>
<dbReference type="EMBL" id="JAODUO010000874">
    <property type="protein sequence ID" value="KAK2173447.1"/>
    <property type="molecule type" value="Genomic_DNA"/>
</dbReference>
<sequence length="117" mass="12661">MQNSALLPPACVCLGQGTSSHQSACSKSQPTLTSQSGRIWDGERGTAVDEESCQPFRDHYLSSSTALNISKRSYWNPPRIIDLFNSEKASAPAGLVSFFELVQPQELGESYSCICAS</sequence>
<keyword evidence="2" id="KW-1185">Reference proteome</keyword>
<evidence type="ECO:0000313" key="1">
    <source>
        <dbReference type="EMBL" id="KAK2173447.1"/>
    </source>
</evidence>
<dbReference type="AlphaFoldDB" id="A0AAD9KLN0"/>
<proteinExistence type="predicted"/>